<comment type="subcellular location">
    <subcellularLocation>
        <location evidence="1">Membrane</location>
        <topology evidence="1">Multi-pass membrane protein</topology>
    </subcellularLocation>
</comment>
<comment type="caution">
    <text evidence="8">The sequence shown here is derived from an EMBL/GenBank/DDBJ whole genome shotgun (WGS) entry which is preliminary data.</text>
</comment>
<feature type="domain" description="EamA" evidence="7">
    <location>
        <begin position="138"/>
        <end position="271"/>
    </location>
</feature>
<dbReference type="GO" id="GO:0016020">
    <property type="term" value="C:membrane"/>
    <property type="evidence" value="ECO:0007669"/>
    <property type="project" value="UniProtKB-SubCell"/>
</dbReference>
<reference evidence="8 9" key="1">
    <citation type="submission" date="2020-05" db="EMBL/GenBank/DDBJ databases">
        <title>Genome Sequencing of Type Strains.</title>
        <authorList>
            <person name="Lemaire J.F."/>
            <person name="Inderbitzin P."/>
            <person name="Gregorio O.A."/>
            <person name="Collins S.B."/>
            <person name="Wespe N."/>
            <person name="Knight-Connoni V."/>
        </authorList>
    </citation>
    <scope>NUCLEOTIDE SEQUENCE [LARGE SCALE GENOMIC DNA]</scope>
    <source>
        <strain evidence="8 9">ATCC 25174</strain>
    </source>
</reference>
<feature type="transmembrane region" description="Helical" evidence="6">
    <location>
        <begin position="136"/>
        <end position="156"/>
    </location>
</feature>
<dbReference type="RefSeq" id="WP_175347185.1">
    <property type="nucleotide sequence ID" value="NZ_JABMCI010000060.1"/>
</dbReference>
<dbReference type="EMBL" id="JABMCI010000060">
    <property type="protein sequence ID" value="NUU17269.1"/>
    <property type="molecule type" value="Genomic_DNA"/>
</dbReference>
<feature type="transmembrane region" description="Helical" evidence="6">
    <location>
        <begin position="61"/>
        <end position="81"/>
    </location>
</feature>
<evidence type="ECO:0000256" key="5">
    <source>
        <dbReference type="ARBA" id="ARBA00023136"/>
    </source>
</evidence>
<feature type="transmembrane region" description="Helical" evidence="6">
    <location>
        <begin position="199"/>
        <end position="217"/>
    </location>
</feature>
<evidence type="ECO:0000313" key="8">
    <source>
        <dbReference type="EMBL" id="NUU17269.1"/>
    </source>
</evidence>
<dbReference type="PANTHER" id="PTHR32322:SF2">
    <property type="entry name" value="EAMA DOMAIN-CONTAINING PROTEIN"/>
    <property type="match status" value="1"/>
</dbReference>
<feature type="transmembrane region" description="Helical" evidence="6">
    <location>
        <begin position="168"/>
        <end position="187"/>
    </location>
</feature>
<keyword evidence="9" id="KW-1185">Reference proteome</keyword>
<feature type="transmembrane region" description="Helical" evidence="6">
    <location>
        <begin position="229"/>
        <end position="249"/>
    </location>
</feature>
<dbReference type="InterPro" id="IPR000620">
    <property type="entry name" value="EamA_dom"/>
</dbReference>
<accession>A0A7Y6A2F9</accession>
<feature type="transmembrane region" description="Helical" evidence="6">
    <location>
        <begin position="87"/>
        <end position="106"/>
    </location>
</feature>
<evidence type="ECO:0000256" key="1">
    <source>
        <dbReference type="ARBA" id="ARBA00004141"/>
    </source>
</evidence>
<evidence type="ECO:0000256" key="2">
    <source>
        <dbReference type="ARBA" id="ARBA00007362"/>
    </source>
</evidence>
<feature type="transmembrane region" description="Helical" evidence="6">
    <location>
        <begin position="31"/>
        <end position="49"/>
    </location>
</feature>
<sequence>MPAPLLFILSGLTQYLGAALAVGIFGTVAAATVAWLRIAVAAVVLLLWRRPWRSRFTRQDLRTAVVFGVVLGVMNVAFYIAIDHLPLGTAVSIEFLGPVAVAALTGRGWRDRVGIAIAAVGVVLLAGVSLDTGPDAVIGLVAIGVAATCWAAYILLGRRVARAATGGITGLSVAMAAGAVVLAPFLAWGAGPVLRDPQLAALVVGIAVCSSVIPYALEQVVLRRVRAATFAVLLAMLPATAAVIGAVMLQQVPHGLEVVGLLLVSGAIVLTGLDREEPPTEEAPPPA</sequence>
<keyword evidence="3 6" id="KW-0812">Transmembrane</keyword>
<comment type="similarity">
    <text evidence="2">Belongs to the EamA transporter family.</text>
</comment>
<name>A0A7Y6A2F9_9CELL</name>
<evidence type="ECO:0000256" key="6">
    <source>
        <dbReference type="SAM" id="Phobius"/>
    </source>
</evidence>
<dbReference type="SUPFAM" id="SSF103481">
    <property type="entry name" value="Multidrug resistance efflux transporter EmrE"/>
    <property type="match status" value="2"/>
</dbReference>
<proteinExistence type="inferred from homology"/>
<dbReference type="AlphaFoldDB" id="A0A7Y6A2F9"/>
<keyword evidence="5 6" id="KW-0472">Membrane</keyword>
<dbReference type="PANTHER" id="PTHR32322">
    <property type="entry name" value="INNER MEMBRANE TRANSPORTER"/>
    <property type="match status" value="1"/>
</dbReference>
<protein>
    <submittedName>
        <fullName evidence="8">EamA family transporter</fullName>
    </submittedName>
</protein>
<keyword evidence="4 6" id="KW-1133">Transmembrane helix</keyword>
<dbReference type="InterPro" id="IPR037185">
    <property type="entry name" value="EmrE-like"/>
</dbReference>
<gene>
    <name evidence="8" type="ORF">HP550_08390</name>
</gene>
<organism evidence="8 9">
    <name type="scientific">Cellulomonas humilata</name>
    <dbReference type="NCBI Taxonomy" id="144055"/>
    <lineage>
        <taxon>Bacteria</taxon>
        <taxon>Bacillati</taxon>
        <taxon>Actinomycetota</taxon>
        <taxon>Actinomycetes</taxon>
        <taxon>Micrococcales</taxon>
        <taxon>Cellulomonadaceae</taxon>
        <taxon>Cellulomonas</taxon>
    </lineage>
</organism>
<evidence type="ECO:0000313" key="9">
    <source>
        <dbReference type="Proteomes" id="UP000565724"/>
    </source>
</evidence>
<dbReference type="Proteomes" id="UP000565724">
    <property type="component" value="Unassembled WGS sequence"/>
</dbReference>
<dbReference type="Pfam" id="PF00892">
    <property type="entry name" value="EamA"/>
    <property type="match status" value="1"/>
</dbReference>
<evidence type="ECO:0000256" key="4">
    <source>
        <dbReference type="ARBA" id="ARBA00022989"/>
    </source>
</evidence>
<feature type="transmembrane region" description="Helical" evidence="6">
    <location>
        <begin position="113"/>
        <end position="130"/>
    </location>
</feature>
<evidence type="ECO:0000259" key="7">
    <source>
        <dbReference type="Pfam" id="PF00892"/>
    </source>
</evidence>
<dbReference type="InterPro" id="IPR050638">
    <property type="entry name" value="AA-Vitamin_Transporters"/>
</dbReference>
<evidence type="ECO:0000256" key="3">
    <source>
        <dbReference type="ARBA" id="ARBA00022692"/>
    </source>
</evidence>